<evidence type="ECO:0000259" key="8">
    <source>
        <dbReference type="Pfam" id="PF01435"/>
    </source>
</evidence>
<sequence>MDMDFLGRLALFLDSPTFPWKGMILGFGVTQYLFETFLSLRQHRKLQETTPPKALQGAVSQEDYDKSQAYGKAKSHYGFISSFYGQATNVATIYYNLLPKLWNLTGLWITQYSPASFSGEISKSLLFFIAFNISTTVINLPFSYYKTFVLEEKFGFNKQTRTLVSSHIFRMNFEPLKHRSYLHFFNQFFTDIIKNQVLIVVLGGPVLAGFLKIVQSFGTNFFYYLWVFVLFVQAFMITVYPLVILPMFNKLTPLEPGPLKTEVEALATRLQFPLKHLYVIDGSKRSAHSNAYFYGLPWSKHIVIYDTLIEKSEVSEVVAVLCHELGHWSEGHTTKLFAIAQFHMFYIFALFSVFINNGSLYRAFGFYNSQPILIGFLLFNDILQPLDTVVKLFMNILSRKFEYEADAFAVRLGYSSDLAKSLIKLQVQNLSTMDADWLYSSYHFTHPILPERLRALDWKGGKVE</sequence>
<dbReference type="Proteomes" id="UP001447188">
    <property type="component" value="Unassembled WGS sequence"/>
</dbReference>
<proteinExistence type="inferred from homology"/>
<feature type="domain" description="Peptidase M48" evidence="8">
    <location>
        <begin position="257"/>
        <end position="457"/>
    </location>
</feature>
<name>A0ABR3GAE1_9PEZI</name>
<gene>
    <name evidence="10" type="primary">STE24</name>
    <name evidence="10" type="ORF">Q9L58_008160</name>
</gene>
<evidence type="ECO:0000256" key="4">
    <source>
        <dbReference type="ARBA" id="ARBA00022833"/>
    </source>
</evidence>
<feature type="domain" description="CAAX prenyl protease 1 N-terminal" evidence="9">
    <location>
        <begin position="42"/>
        <end position="166"/>
    </location>
</feature>
<comment type="function">
    <text evidence="7">Proteolytically removes the C-terminal three residues of farnesylated proteins.</text>
</comment>
<dbReference type="PANTHER" id="PTHR10120">
    <property type="entry name" value="CAAX PRENYL PROTEASE 1"/>
    <property type="match status" value="1"/>
</dbReference>
<evidence type="ECO:0000313" key="11">
    <source>
        <dbReference type="Proteomes" id="UP001447188"/>
    </source>
</evidence>
<dbReference type="InterPro" id="IPR032456">
    <property type="entry name" value="Peptidase_M48_N"/>
</dbReference>
<evidence type="ECO:0000256" key="6">
    <source>
        <dbReference type="ARBA" id="ARBA00044456"/>
    </source>
</evidence>
<keyword evidence="7" id="KW-0256">Endoplasmic reticulum</keyword>
<dbReference type="InterPro" id="IPR001915">
    <property type="entry name" value="Peptidase_M48"/>
</dbReference>
<dbReference type="Pfam" id="PF16491">
    <property type="entry name" value="Peptidase_M48_N"/>
    <property type="match status" value="2"/>
</dbReference>
<comment type="caution">
    <text evidence="10">The sequence shown here is derived from an EMBL/GenBank/DDBJ whole genome shotgun (WGS) entry which is preliminary data.</text>
</comment>
<dbReference type="EMBL" id="JBBBZM010000143">
    <property type="protein sequence ID" value="KAL0632931.1"/>
    <property type="molecule type" value="Genomic_DNA"/>
</dbReference>
<comment type="caution">
    <text evidence="7">Lacks conserved residue(s) required for the propagation of feature annotation.</text>
</comment>
<dbReference type="EC" id="3.4.24.84" evidence="7"/>
<feature type="transmembrane region" description="Helical" evidence="7">
    <location>
        <begin position="336"/>
        <end position="355"/>
    </location>
</feature>
<evidence type="ECO:0000256" key="2">
    <source>
        <dbReference type="ARBA" id="ARBA00022723"/>
    </source>
</evidence>
<feature type="domain" description="CAAX prenyl protease 1 N-terminal" evidence="9">
    <location>
        <begin position="186"/>
        <end position="250"/>
    </location>
</feature>
<keyword evidence="7" id="KW-1133">Transmembrane helix</keyword>
<organism evidence="10 11">
    <name type="scientific">Discina gigas</name>
    <dbReference type="NCBI Taxonomy" id="1032678"/>
    <lineage>
        <taxon>Eukaryota</taxon>
        <taxon>Fungi</taxon>
        <taxon>Dikarya</taxon>
        <taxon>Ascomycota</taxon>
        <taxon>Pezizomycotina</taxon>
        <taxon>Pezizomycetes</taxon>
        <taxon>Pezizales</taxon>
        <taxon>Discinaceae</taxon>
        <taxon>Discina</taxon>
    </lineage>
</organism>
<dbReference type="CDD" id="cd07343">
    <property type="entry name" value="M48A_Zmpste24p_like"/>
    <property type="match status" value="1"/>
</dbReference>
<protein>
    <recommendedName>
        <fullName evidence="7">CAAX prenyl protease</fullName>
        <ecNumber evidence="7">3.4.24.84</ecNumber>
    </recommendedName>
</protein>
<evidence type="ECO:0000256" key="5">
    <source>
        <dbReference type="ARBA" id="ARBA00023049"/>
    </source>
</evidence>
<keyword evidence="3 7" id="KW-0378">Hydrolase</keyword>
<keyword evidence="7" id="KW-0472">Membrane</keyword>
<accession>A0ABR3GAE1</accession>
<evidence type="ECO:0000313" key="10">
    <source>
        <dbReference type="EMBL" id="KAL0632931.1"/>
    </source>
</evidence>
<evidence type="ECO:0000256" key="1">
    <source>
        <dbReference type="ARBA" id="ARBA00022670"/>
    </source>
</evidence>
<evidence type="ECO:0000256" key="3">
    <source>
        <dbReference type="ARBA" id="ARBA00022801"/>
    </source>
</evidence>
<reference evidence="10 11" key="1">
    <citation type="submission" date="2024-02" db="EMBL/GenBank/DDBJ databases">
        <title>Discinaceae phylogenomics.</title>
        <authorList>
            <person name="Dirks A.C."/>
            <person name="James T.Y."/>
        </authorList>
    </citation>
    <scope>NUCLEOTIDE SEQUENCE [LARGE SCALE GENOMIC DNA]</scope>
    <source>
        <strain evidence="10 11">ACD0624</strain>
    </source>
</reference>
<dbReference type="InterPro" id="IPR027057">
    <property type="entry name" value="CAXX_Prtase_1"/>
</dbReference>
<keyword evidence="4 7" id="KW-0862">Zinc</keyword>
<comment type="cofactor">
    <cofactor evidence="7">
        <name>Zn(2+)</name>
        <dbReference type="ChEBI" id="CHEBI:29105"/>
    </cofactor>
    <text evidence="7">Binds 1 zinc ion per subunit.</text>
</comment>
<keyword evidence="1 7" id="KW-0645">Protease</keyword>
<dbReference type="GO" id="GO:0008237">
    <property type="term" value="F:metallopeptidase activity"/>
    <property type="evidence" value="ECO:0007669"/>
    <property type="project" value="UniProtKB-KW"/>
</dbReference>
<dbReference type="Pfam" id="PF01435">
    <property type="entry name" value="Peptidase_M48"/>
    <property type="match status" value="1"/>
</dbReference>
<keyword evidence="5 7" id="KW-0482">Metalloprotease</keyword>
<feature type="transmembrane region" description="Helical" evidence="7">
    <location>
        <begin position="223"/>
        <end position="248"/>
    </location>
</feature>
<keyword evidence="7" id="KW-0812">Transmembrane</keyword>
<comment type="subcellular location">
    <subcellularLocation>
        <location evidence="7">Endoplasmic reticulum membrane</location>
        <topology evidence="7">Multi-pass membrane protein</topology>
    </subcellularLocation>
</comment>
<dbReference type="Gene3D" id="3.30.2010.10">
    <property type="entry name" value="Metalloproteases ('zincins'), catalytic domain"/>
    <property type="match status" value="1"/>
</dbReference>
<keyword evidence="2 7" id="KW-0479">Metal-binding</keyword>
<keyword evidence="11" id="KW-1185">Reference proteome</keyword>
<evidence type="ECO:0000259" key="9">
    <source>
        <dbReference type="Pfam" id="PF16491"/>
    </source>
</evidence>
<evidence type="ECO:0000256" key="7">
    <source>
        <dbReference type="RuleBase" id="RU366005"/>
    </source>
</evidence>
<comment type="catalytic activity">
    <reaction evidence="6 7">
        <text>Hydrolyzes the peptide bond -P2-(S-farnesyl or geranylgeranyl)C-P1'-P2'-P3'-COOH where P1' and P2' are amino acids with aliphatic side chains and P3' is any C-terminal residue.</text>
        <dbReference type="EC" id="3.4.24.84"/>
    </reaction>
</comment>
<comment type="similarity">
    <text evidence="7">Belongs to the peptidase M48A family.</text>
</comment>
<feature type="transmembrane region" description="Helical" evidence="7">
    <location>
        <begin position="192"/>
        <end position="211"/>
    </location>
</feature>